<dbReference type="Proteomes" id="UP000646548">
    <property type="component" value="Unassembled WGS sequence"/>
</dbReference>
<proteinExistence type="predicted"/>
<evidence type="ECO:0000313" key="3">
    <source>
        <dbReference type="Proteomes" id="UP000646548"/>
    </source>
</evidence>
<dbReference type="AlphaFoldDB" id="A0A834FQU0"/>
<name>A0A834FQU0_ORYME</name>
<evidence type="ECO:0000313" key="2">
    <source>
        <dbReference type="EMBL" id="KAF6738748.1"/>
    </source>
</evidence>
<gene>
    <name evidence="2" type="ORF">FQA47_017604</name>
</gene>
<feature type="region of interest" description="Disordered" evidence="1">
    <location>
        <begin position="1"/>
        <end position="40"/>
    </location>
</feature>
<comment type="caution">
    <text evidence="2">The sequence shown here is derived from an EMBL/GenBank/DDBJ whole genome shotgun (WGS) entry which is preliminary data.</text>
</comment>
<dbReference type="EMBL" id="WKFB01000019">
    <property type="protein sequence ID" value="KAF6738748.1"/>
    <property type="molecule type" value="Genomic_DNA"/>
</dbReference>
<protein>
    <submittedName>
        <fullName evidence="2">Uncharacterized protein</fullName>
    </submittedName>
</protein>
<evidence type="ECO:0000256" key="1">
    <source>
        <dbReference type="SAM" id="MobiDB-lite"/>
    </source>
</evidence>
<reference evidence="2" key="1">
    <citation type="journal article" name="BMC Genomics">
        <title>Long-read sequencing and de novo genome assembly of marine medaka (Oryzias melastigma).</title>
        <authorList>
            <person name="Liang P."/>
            <person name="Saqib H.S.A."/>
            <person name="Ni X."/>
            <person name="Shen Y."/>
        </authorList>
    </citation>
    <scope>NUCLEOTIDE SEQUENCE</scope>
    <source>
        <strain evidence="2">Bigg-433</strain>
    </source>
</reference>
<sequence length="71" mass="7670">MALQIGADMRRQSEELSILSNSRSQPALQKKLHGADGSAAEASPLDFSCFTHCVLCLPPYSCSLRQESATD</sequence>
<feature type="compositionally biased region" description="Polar residues" evidence="1">
    <location>
        <begin position="18"/>
        <end position="27"/>
    </location>
</feature>
<organism evidence="2 3">
    <name type="scientific">Oryzias melastigma</name>
    <name type="common">Marine medaka</name>
    <dbReference type="NCBI Taxonomy" id="30732"/>
    <lineage>
        <taxon>Eukaryota</taxon>
        <taxon>Metazoa</taxon>
        <taxon>Chordata</taxon>
        <taxon>Craniata</taxon>
        <taxon>Vertebrata</taxon>
        <taxon>Euteleostomi</taxon>
        <taxon>Actinopterygii</taxon>
        <taxon>Neopterygii</taxon>
        <taxon>Teleostei</taxon>
        <taxon>Neoteleostei</taxon>
        <taxon>Acanthomorphata</taxon>
        <taxon>Ovalentaria</taxon>
        <taxon>Atherinomorphae</taxon>
        <taxon>Beloniformes</taxon>
        <taxon>Adrianichthyidae</taxon>
        <taxon>Oryziinae</taxon>
        <taxon>Oryzias</taxon>
    </lineage>
</organism>
<accession>A0A834FQU0</accession>